<evidence type="ECO:0000256" key="2">
    <source>
        <dbReference type="ARBA" id="ARBA00004651"/>
    </source>
</evidence>
<dbReference type="FunFam" id="3.30.565.10:FF:000006">
    <property type="entry name" value="Sensor histidine kinase WalK"/>
    <property type="match status" value="1"/>
</dbReference>
<dbReference type="InterPro" id="IPR011623">
    <property type="entry name" value="7TMR_DISM_rcpt_extracell_dom1"/>
</dbReference>
<protein>
    <recommendedName>
        <fullName evidence="3">histidine kinase</fullName>
        <ecNumber evidence="3">2.7.13.3</ecNumber>
    </recommendedName>
</protein>
<dbReference type="GO" id="GO:0005524">
    <property type="term" value="F:ATP binding"/>
    <property type="evidence" value="ECO:0007669"/>
    <property type="project" value="UniProtKB-KW"/>
</dbReference>
<comment type="subcellular location">
    <subcellularLocation>
        <location evidence="2">Cell membrane</location>
        <topology evidence="2">Multi-pass membrane protein</topology>
    </subcellularLocation>
</comment>
<dbReference type="Pfam" id="PF02518">
    <property type="entry name" value="HATPase_c"/>
    <property type="match status" value="1"/>
</dbReference>
<keyword evidence="6" id="KW-0547">Nucleotide-binding</keyword>
<evidence type="ECO:0000256" key="3">
    <source>
        <dbReference type="ARBA" id="ARBA00012438"/>
    </source>
</evidence>
<evidence type="ECO:0000256" key="1">
    <source>
        <dbReference type="ARBA" id="ARBA00000085"/>
    </source>
</evidence>
<dbReference type="CDD" id="cd00082">
    <property type="entry name" value="HisKA"/>
    <property type="match status" value="1"/>
</dbReference>
<feature type="coiled-coil region" evidence="10">
    <location>
        <begin position="430"/>
        <end position="457"/>
    </location>
</feature>
<keyword evidence="11" id="KW-1133">Transmembrane helix</keyword>
<dbReference type="InterPro" id="IPR036890">
    <property type="entry name" value="HATPase_C_sf"/>
</dbReference>
<dbReference type="PRINTS" id="PR00344">
    <property type="entry name" value="BCTRLSENSOR"/>
</dbReference>
<dbReference type="EMBL" id="CP034235">
    <property type="protein sequence ID" value="QGQ98077.1"/>
    <property type="molecule type" value="Genomic_DNA"/>
</dbReference>
<dbReference type="Gene3D" id="3.30.565.10">
    <property type="entry name" value="Histidine kinase-like ATPase, C-terminal domain"/>
    <property type="match status" value="1"/>
</dbReference>
<dbReference type="Gene3D" id="1.10.287.130">
    <property type="match status" value="1"/>
</dbReference>
<dbReference type="InterPro" id="IPR036097">
    <property type="entry name" value="HisK_dim/P_sf"/>
</dbReference>
<keyword evidence="5" id="KW-0808">Transferase</keyword>
<dbReference type="GO" id="GO:0005886">
    <property type="term" value="C:plasma membrane"/>
    <property type="evidence" value="ECO:0007669"/>
    <property type="project" value="UniProtKB-SubCell"/>
</dbReference>
<comment type="catalytic activity">
    <reaction evidence="1">
        <text>ATP + protein L-histidine = ADP + protein N-phospho-L-histidine.</text>
        <dbReference type="EC" id="2.7.13.3"/>
    </reaction>
</comment>
<evidence type="ECO:0000259" key="12">
    <source>
        <dbReference type="PROSITE" id="PS50109"/>
    </source>
</evidence>
<proteinExistence type="predicted"/>
<evidence type="ECO:0000256" key="4">
    <source>
        <dbReference type="ARBA" id="ARBA00022553"/>
    </source>
</evidence>
<dbReference type="SUPFAM" id="SSF55874">
    <property type="entry name" value="ATPase domain of HSP90 chaperone/DNA topoisomerase II/histidine kinase"/>
    <property type="match status" value="1"/>
</dbReference>
<dbReference type="PROSITE" id="PS50109">
    <property type="entry name" value="HIS_KIN"/>
    <property type="match status" value="1"/>
</dbReference>
<keyword evidence="7" id="KW-0418">Kinase</keyword>
<keyword evidence="14" id="KW-1185">Reference proteome</keyword>
<dbReference type="InterPro" id="IPR003661">
    <property type="entry name" value="HisK_dim/P_dom"/>
</dbReference>
<feature type="transmembrane region" description="Helical" evidence="11">
    <location>
        <begin position="328"/>
        <end position="348"/>
    </location>
</feature>
<feature type="domain" description="Histidine kinase" evidence="12">
    <location>
        <begin position="464"/>
        <end position="679"/>
    </location>
</feature>
<feature type="transmembrane region" description="Helical" evidence="11">
    <location>
        <begin position="301"/>
        <end position="322"/>
    </location>
</feature>
<keyword evidence="9" id="KW-0902">Two-component regulatory system</keyword>
<keyword evidence="10" id="KW-0175">Coiled coil</keyword>
<dbReference type="InterPro" id="IPR011622">
    <property type="entry name" value="7TMR_DISM_rcpt_extracell_dom2"/>
</dbReference>
<organism evidence="13 14">
    <name type="scientific">Paenibacillus psychroresistens</name>
    <dbReference type="NCBI Taxonomy" id="1778678"/>
    <lineage>
        <taxon>Bacteria</taxon>
        <taxon>Bacillati</taxon>
        <taxon>Bacillota</taxon>
        <taxon>Bacilli</taxon>
        <taxon>Bacillales</taxon>
        <taxon>Paenibacillaceae</taxon>
        <taxon>Paenibacillus</taxon>
    </lineage>
</organism>
<evidence type="ECO:0000256" key="5">
    <source>
        <dbReference type="ARBA" id="ARBA00022679"/>
    </source>
</evidence>
<dbReference type="Gene3D" id="2.60.40.2380">
    <property type="match status" value="1"/>
</dbReference>
<dbReference type="InterPro" id="IPR050736">
    <property type="entry name" value="Sensor_HK_Regulatory"/>
</dbReference>
<dbReference type="PANTHER" id="PTHR43711">
    <property type="entry name" value="TWO-COMPONENT HISTIDINE KINASE"/>
    <property type="match status" value="1"/>
</dbReference>
<keyword evidence="4" id="KW-0597">Phosphoprotein</keyword>
<evidence type="ECO:0000256" key="8">
    <source>
        <dbReference type="ARBA" id="ARBA00022840"/>
    </source>
</evidence>
<feature type="transmembrane region" description="Helical" evidence="11">
    <location>
        <begin position="272"/>
        <end position="289"/>
    </location>
</feature>
<evidence type="ECO:0000256" key="9">
    <source>
        <dbReference type="ARBA" id="ARBA00023012"/>
    </source>
</evidence>
<dbReference type="Proteomes" id="UP000426246">
    <property type="component" value="Chromosome"/>
</dbReference>
<keyword evidence="11" id="KW-0812">Transmembrane</keyword>
<dbReference type="SUPFAM" id="SSF47384">
    <property type="entry name" value="Homodimeric domain of signal transducing histidine kinase"/>
    <property type="match status" value="1"/>
</dbReference>
<dbReference type="GO" id="GO:0000155">
    <property type="term" value="F:phosphorelay sensor kinase activity"/>
    <property type="evidence" value="ECO:0007669"/>
    <property type="project" value="InterPro"/>
</dbReference>
<reference evidence="14" key="1">
    <citation type="submission" date="2018-11" db="EMBL/GenBank/DDBJ databases">
        <title>Complete genome sequence of Paenibacillus sp. ML311-T8.</title>
        <authorList>
            <person name="Nam Y.-D."/>
            <person name="Kang J."/>
            <person name="Chung W.-H."/>
            <person name="Park Y.S."/>
        </authorList>
    </citation>
    <scope>NUCLEOTIDE SEQUENCE [LARGE SCALE GENOMIC DNA]</scope>
    <source>
        <strain evidence="14">ML311-T8</strain>
    </source>
</reference>
<dbReference type="InterPro" id="IPR003594">
    <property type="entry name" value="HATPase_dom"/>
</dbReference>
<keyword evidence="8" id="KW-0067">ATP-binding</keyword>
<dbReference type="KEGG" id="ppsc:EHS13_25915"/>
<keyword evidence="11" id="KW-0472">Membrane</keyword>
<sequence>MRGLRGNSFSKTKAIGLSSFVILMLTVLLGSTTIFANGTANQHSGSLILSDVPFTYIVNEQMDVLPGSNQEWSLEDILTTELQSQFQPAKGKSAFGYGSSSYWIRINIKNASSSEQWEVSLLNPLMDKIEVFDPAAQGSTPIMDMNRQYPTYAINLLPGHSATLYIHCETWGSMIVPLRIAEQSTLYESVHIEFLLYGLYYGMIMIIIVYMFSVYMTFRNSSYIYYILYILCFSLSQFVWNGLARQFFLSGILAENMQRNLLLSGPANTYDFFYILSVGFGFLALRKILNPQSYSPLIDFFCRWMIIICAVMVAGIFLFYSFGIAQYLIWFKLVINFMVPIVIIGCAWKGNSLAKYLSIAIIPLLLIGGPSILLSFGLLPDNLLTHFGLQFGSATEFLVMSLVLYEHVSRLQRNQFKAQDDVVARLANWNEVLQITVEEQTEDLRITNNELIAAQESRTRLLQNISHDIRSPLNYVQGGIQALMQKMAPQPEQHAKILGNIYDKVFEVNRFIDDFLQLSIHKSAQEKLNLQKVNFLEYMAVLFEELTVDIEYANIKCELLIESSKLESFVLLDLHLIKRVLANLVSNACKFTPKGGTITLQASLGKNFGMIMVQDTGQGIAQEHLGHIFRRHYKVGEEQGSGLGLEIAKEIVERYGGEIWVESELEVGSRFYFTLPLAEV</sequence>
<dbReference type="InterPro" id="IPR004358">
    <property type="entry name" value="Sig_transdc_His_kin-like_C"/>
</dbReference>
<evidence type="ECO:0000313" key="14">
    <source>
        <dbReference type="Proteomes" id="UP000426246"/>
    </source>
</evidence>
<dbReference type="AlphaFoldDB" id="A0A6B8RQG1"/>
<feature type="transmembrane region" description="Helical" evidence="11">
    <location>
        <begin position="360"/>
        <end position="379"/>
    </location>
</feature>
<dbReference type="Pfam" id="PF00512">
    <property type="entry name" value="HisKA"/>
    <property type="match status" value="1"/>
</dbReference>
<dbReference type="Pfam" id="PF07695">
    <property type="entry name" value="7TMR-DISM_7TM"/>
    <property type="match status" value="1"/>
</dbReference>
<dbReference type="SMART" id="SM00387">
    <property type="entry name" value="HATPase_c"/>
    <property type="match status" value="1"/>
</dbReference>
<feature type="transmembrane region" description="Helical" evidence="11">
    <location>
        <begin position="385"/>
        <end position="405"/>
    </location>
</feature>
<evidence type="ECO:0000313" key="13">
    <source>
        <dbReference type="EMBL" id="QGQ98077.1"/>
    </source>
</evidence>
<dbReference type="EC" id="2.7.13.3" evidence="3"/>
<name>A0A6B8RQG1_9BACL</name>
<dbReference type="RefSeq" id="WP_155703173.1">
    <property type="nucleotide sequence ID" value="NZ_CP034235.1"/>
</dbReference>
<dbReference type="Pfam" id="PF07696">
    <property type="entry name" value="7TMR-DISMED2"/>
    <property type="match status" value="1"/>
</dbReference>
<feature type="transmembrane region" description="Helical" evidence="11">
    <location>
        <begin position="223"/>
        <end position="240"/>
    </location>
</feature>
<dbReference type="PANTHER" id="PTHR43711:SF1">
    <property type="entry name" value="HISTIDINE KINASE 1"/>
    <property type="match status" value="1"/>
</dbReference>
<evidence type="ECO:0000256" key="6">
    <source>
        <dbReference type="ARBA" id="ARBA00022741"/>
    </source>
</evidence>
<evidence type="ECO:0000256" key="10">
    <source>
        <dbReference type="SAM" id="Coils"/>
    </source>
</evidence>
<evidence type="ECO:0000256" key="11">
    <source>
        <dbReference type="SAM" id="Phobius"/>
    </source>
</evidence>
<evidence type="ECO:0000256" key="7">
    <source>
        <dbReference type="ARBA" id="ARBA00022777"/>
    </source>
</evidence>
<dbReference type="InterPro" id="IPR005467">
    <property type="entry name" value="His_kinase_dom"/>
</dbReference>
<accession>A0A6B8RQG1</accession>
<dbReference type="OrthoDB" id="9809348at2"/>
<gene>
    <name evidence="13" type="ORF">EHS13_25915</name>
</gene>
<feature type="transmembrane region" description="Helical" evidence="11">
    <location>
        <begin position="194"/>
        <end position="216"/>
    </location>
</feature>
<dbReference type="SMART" id="SM00388">
    <property type="entry name" value="HisKA"/>
    <property type="match status" value="1"/>
</dbReference>